<dbReference type="InterPro" id="IPR036249">
    <property type="entry name" value="Thioredoxin-like_sf"/>
</dbReference>
<dbReference type="FunFam" id="3.40.30.10:FF:000013">
    <property type="entry name" value="Blast:Protein SCO1 homolog, mitochondrial"/>
    <property type="match status" value="1"/>
</dbReference>
<evidence type="ECO:0000313" key="6">
    <source>
        <dbReference type="EMBL" id="KKB84665.1"/>
    </source>
</evidence>
<evidence type="ECO:0000256" key="3">
    <source>
        <dbReference type="PIRSR" id="PIRSR603782-1"/>
    </source>
</evidence>
<feature type="disulfide bond" description="Redox-active" evidence="4">
    <location>
        <begin position="68"/>
        <end position="72"/>
    </location>
</feature>
<dbReference type="Gene3D" id="3.40.30.10">
    <property type="entry name" value="Glutaredoxin"/>
    <property type="match status" value="1"/>
</dbReference>
<dbReference type="GO" id="GO:0046872">
    <property type="term" value="F:metal ion binding"/>
    <property type="evidence" value="ECO:0007669"/>
    <property type="project" value="UniProtKB-KW"/>
</dbReference>
<dbReference type="EMBL" id="LAJF01000068">
    <property type="protein sequence ID" value="KKB84665.1"/>
    <property type="molecule type" value="Genomic_DNA"/>
</dbReference>
<feature type="binding site" evidence="3">
    <location>
        <position position="156"/>
    </location>
    <ligand>
        <name>Cu cation</name>
        <dbReference type="ChEBI" id="CHEBI:23378"/>
    </ligand>
</feature>
<dbReference type="InterPro" id="IPR003782">
    <property type="entry name" value="SCO1/SenC"/>
</dbReference>
<name>A0A0F5LQM7_9HYPH</name>
<protein>
    <recommendedName>
        <fullName evidence="5">Thioredoxin domain-containing protein</fullName>
    </recommendedName>
</protein>
<dbReference type="SUPFAM" id="SSF52833">
    <property type="entry name" value="Thioredoxin-like"/>
    <property type="match status" value="1"/>
</dbReference>
<dbReference type="InterPro" id="IPR013766">
    <property type="entry name" value="Thioredoxin_domain"/>
</dbReference>
<reference evidence="6 7" key="1">
    <citation type="submission" date="2015-03" db="EMBL/GenBank/DDBJ databases">
        <authorList>
            <person name="Hassan Y.I."/>
            <person name="Lepp D."/>
            <person name="Zhou T."/>
        </authorList>
    </citation>
    <scope>NUCLEOTIDE SEQUENCE [LARGE SCALE GENOMIC DNA]</scope>
    <source>
        <strain evidence="6 7">DSM 17137</strain>
    </source>
</reference>
<dbReference type="Pfam" id="PF02630">
    <property type="entry name" value="SCO1-SenC"/>
    <property type="match status" value="1"/>
</dbReference>
<evidence type="ECO:0000256" key="4">
    <source>
        <dbReference type="PIRSR" id="PIRSR603782-2"/>
    </source>
</evidence>
<comment type="caution">
    <text evidence="6">The sequence shown here is derived from an EMBL/GenBank/DDBJ whole genome shotgun (WGS) entry which is preliminary data.</text>
</comment>
<keyword evidence="2 3" id="KW-0186">Copper</keyword>
<feature type="binding site" evidence="3">
    <location>
        <position position="68"/>
    </location>
    <ligand>
        <name>Cu cation</name>
        <dbReference type="ChEBI" id="CHEBI:23378"/>
    </ligand>
</feature>
<evidence type="ECO:0000256" key="1">
    <source>
        <dbReference type="ARBA" id="ARBA00010996"/>
    </source>
</evidence>
<sequence>MAGWAAVAFVVVAVGVGWAVTNFGPQSRSNEPKPYAAAFSLVDQDGKPVTQADFLGKPSAWFFGFTNCPDVCPTALAEMSAILESLGDDAQKLQVVFVSVDPERDTPEILKDYAGYFDPRIVALTGSQENISSMTKARYIYSEKIPLEGGNYTMQHSAGVQLVAPDGGFWGTLDSEENFDIRLGKVRRLIQGA</sequence>
<evidence type="ECO:0000259" key="5">
    <source>
        <dbReference type="PROSITE" id="PS51352"/>
    </source>
</evidence>
<dbReference type="PANTHER" id="PTHR12151">
    <property type="entry name" value="ELECTRON TRANSPORT PROTIN SCO1/SENC FAMILY MEMBER"/>
    <property type="match status" value="1"/>
</dbReference>
<gene>
    <name evidence="6" type="ORF">VW29_09720</name>
</gene>
<dbReference type="CDD" id="cd02968">
    <property type="entry name" value="SCO"/>
    <property type="match status" value="1"/>
</dbReference>
<keyword evidence="4" id="KW-1015">Disulfide bond</keyword>
<dbReference type="PATRIC" id="fig|1121477.3.peg.3052"/>
<dbReference type="Proteomes" id="UP000033608">
    <property type="component" value="Unassembled WGS sequence"/>
</dbReference>
<evidence type="ECO:0000256" key="2">
    <source>
        <dbReference type="ARBA" id="ARBA00023008"/>
    </source>
</evidence>
<comment type="similarity">
    <text evidence="1">Belongs to the SCO1/2 family.</text>
</comment>
<evidence type="ECO:0000313" key="7">
    <source>
        <dbReference type="Proteomes" id="UP000033608"/>
    </source>
</evidence>
<dbReference type="PANTHER" id="PTHR12151:SF25">
    <property type="entry name" value="LINALOOL DEHYDRATASE_ISOMERASE DOMAIN-CONTAINING PROTEIN"/>
    <property type="match status" value="1"/>
</dbReference>
<feature type="binding site" evidence="3">
    <location>
        <position position="72"/>
    </location>
    <ligand>
        <name>Cu cation</name>
        <dbReference type="ChEBI" id="CHEBI:23378"/>
    </ligand>
</feature>
<keyword evidence="3" id="KW-0479">Metal-binding</keyword>
<proteinExistence type="inferred from homology"/>
<dbReference type="PROSITE" id="PS51352">
    <property type="entry name" value="THIOREDOXIN_2"/>
    <property type="match status" value="1"/>
</dbReference>
<feature type="domain" description="Thioredoxin" evidence="5">
    <location>
        <begin position="30"/>
        <end position="193"/>
    </location>
</feature>
<dbReference type="AlphaFoldDB" id="A0A0F5LQM7"/>
<dbReference type="STRING" id="1121477.SAMN02745223_02952"/>
<organism evidence="6 7">
    <name type="scientific">Devosia limi DSM 17137</name>
    <dbReference type="NCBI Taxonomy" id="1121477"/>
    <lineage>
        <taxon>Bacteria</taxon>
        <taxon>Pseudomonadati</taxon>
        <taxon>Pseudomonadota</taxon>
        <taxon>Alphaproteobacteria</taxon>
        <taxon>Hyphomicrobiales</taxon>
        <taxon>Devosiaceae</taxon>
        <taxon>Devosia</taxon>
    </lineage>
</organism>
<keyword evidence="7" id="KW-1185">Reference proteome</keyword>
<accession>A0A0F5LQM7</accession>